<name>A0A1I7WXN9_HETBA</name>
<evidence type="ECO:0000313" key="5">
    <source>
        <dbReference type="WBParaSite" id="Hba_09895"/>
    </source>
</evidence>
<dbReference type="GO" id="GO:0040029">
    <property type="term" value="P:epigenetic regulation of gene expression"/>
    <property type="evidence" value="ECO:0007669"/>
    <property type="project" value="TreeGrafter"/>
</dbReference>
<feature type="compositionally biased region" description="Basic and acidic residues" evidence="2">
    <location>
        <begin position="181"/>
        <end position="191"/>
    </location>
</feature>
<dbReference type="InterPro" id="IPR023801">
    <property type="entry name" value="His_deacetylse_dom"/>
</dbReference>
<dbReference type="InterPro" id="IPR003084">
    <property type="entry name" value="HDAC_I/II"/>
</dbReference>
<dbReference type="GO" id="GO:0141221">
    <property type="term" value="F:histone deacetylase activity, hydrolytic mechanism"/>
    <property type="evidence" value="ECO:0007669"/>
    <property type="project" value="UniProtKB-EC"/>
</dbReference>
<accession>A0A1I7WXN9</accession>
<dbReference type="InterPro" id="IPR037138">
    <property type="entry name" value="His_deacetylse_dom_sf"/>
</dbReference>
<dbReference type="Pfam" id="PF00850">
    <property type="entry name" value="Hist_deacetyl"/>
    <property type="match status" value="1"/>
</dbReference>
<dbReference type="WBParaSite" id="Hba_09895">
    <property type="protein sequence ID" value="Hba_09895"/>
    <property type="gene ID" value="Hba_09895"/>
</dbReference>
<evidence type="ECO:0000256" key="2">
    <source>
        <dbReference type="SAM" id="MobiDB-lite"/>
    </source>
</evidence>
<organism evidence="4 5">
    <name type="scientific">Heterorhabditis bacteriophora</name>
    <name type="common">Entomopathogenic nematode worm</name>
    <dbReference type="NCBI Taxonomy" id="37862"/>
    <lineage>
        <taxon>Eukaryota</taxon>
        <taxon>Metazoa</taxon>
        <taxon>Ecdysozoa</taxon>
        <taxon>Nematoda</taxon>
        <taxon>Chromadorea</taxon>
        <taxon>Rhabditida</taxon>
        <taxon>Rhabditina</taxon>
        <taxon>Rhabditomorpha</taxon>
        <taxon>Strongyloidea</taxon>
        <taxon>Heterorhabditidae</taxon>
        <taxon>Heterorhabditis</taxon>
    </lineage>
</organism>
<evidence type="ECO:0000259" key="3">
    <source>
        <dbReference type="Pfam" id="PF00850"/>
    </source>
</evidence>
<comment type="catalytic activity">
    <reaction evidence="1">
        <text>N(6)-acetyl-L-lysyl-[histone] + H2O = L-lysyl-[histone] + acetate</text>
        <dbReference type="Rhea" id="RHEA:58196"/>
        <dbReference type="Rhea" id="RHEA-COMP:9845"/>
        <dbReference type="Rhea" id="RHEA-COMP:11338"/>
        <dbReference type="ChEBI" id="CHEBI:15377"/>
        <dbReference type="ChEBI" id="CHEBI:29969"/>
        <dbReference type="ChEBI" id="CHEBI:30089"/>
        <dbReference type="ChEBI" id="CHEBI:61930"/>
        <dbReference type="EC" id="3.5.1.98"/>
    </reaction>
</comment>
<sequence>MTVSFHKYGNMFFPGTGSIYDLGQHTGRYYAVNVPLQQGIDDDDYLALFRPIIGHVVDNFSPEAIVLQCGADSLGCDRLGCFNLSSTVLSYTFRSSPLTCHLCYKNVFIEYLPFFEPEFTLRPELPKRAENLNTKDFLTAIRQEVIENLRQVKGAPSVQMTAIPDDLIDKEIALNTPEVGENERSRDHEDMNTTYGGYMDSIS</sequence>
<protein>
    <submittedName>
        <fullName evidence="5">Hist_deacetyl domain-containing protein</fullName>
    </submittedName>
</protein>
<evidence type="ECO:0000256" key="1">
    <source>
        <dbReference type="ARBA" id="ARBA00048287"/>
    </source>
</evidence>
<dbReference type="PANTHER" id="PTHR10625:SF36">
    <property type="entry name" value="HISTONE DEACETYLASE 3"/>
    <property type="match status" value="1"/>
</dbReference>
<proteinExistence type="predicted"/>
<dbReference type="PANTHER" id="PTHR10625">
    <property type="entry name" value="HISTONE DEACETYLASE HDAC1-RELATED"/>
    <property type="match status" value="1"/>
</dbReference>
<dbReference type="AlphaFoldDB" id="A0A1I7WXN9"/>
<feature type="domain" description="Histone deacetylase" evidence="3">
    <location>
        <begin position="1"/>
        <end position="95"/>
    </location>
</feature>
<dbReference type="InterPro" id="IPR023696">
    <property type="entry name" value="Ureohydrolase_dom_sf"/>
</dbReference>
<dbReference type="SUPFAM" id="SSF52768">
    <property type="entry name" value="Arginase/deacetylase"/>
    <property type="match status" value="1"/>
</dbReference>
<reference evidence="5" key="1">
    <citation type="submission" date="2016-11" db="UniProtKB">
        <authorList>
            <consortium name="WormBaseParasite"/>
        </authorList>
    </citation>
    <scope>IDENTIFICATION</scope>
</reference>
<dbReference type="Proteomes" id="UP000095283">
    <property type="component" value="Unplaced"/>
</dbReference>
<dbReference type="PRINTS" id="PR01271">
    <property type="entry name" value="HISDACETLASE"/>
</dbReference>
<feature type="region of interest" description="Disordered" evidence="2">
    <location>
        <begin position="178"/>
        <end position="203"/>
    </location>
</feature>
<keyword evidence="4" id="KW-1185">Reference proteome</keyword>
<dbReference type="Gene3D" id="3.40.800.20">
    <property type="entry name" value="Histone deacetylase domain"/>
    <property type="match status" value="1"/>
</dbReference>
<evidence type="ECO:0000313" key="4">
    <source>
        <dbReference type="Proteomes" id="UP000095283"/>
    </source>
</evidence>